<dbReference type="AlphaFoldDB" id="A0A1I1AVZ7"/>
<evidence type="ECO:0000256" key="1">
    <source>
        <dbReference type="SAM" id="Phobius"/>
    </source>
</evidence>
<dbReference type="EMBL" id="FOKA01000025">
    <property type="protein sequence ID" value="SFB42211.1"/>
    <property type="molecule type" value="Genomic_DNA"/>
</dbReference>
<evidence type="ECO:0000313" key="2">
    <source>
        <dbReference type="EMBL" id="SFB42211.1"/>
    </source>
</evidence>
<proteinExistence type="predicted"/>
<name>A0A1I1AVZ7_9CELL</name>
<reference evidence="2 3" key="1">
    <citation type="submission" date="2016-10" db="EMBL/GenBank/DDBJ databases">
        <authorList>
            <person name="de Groot N.N."/>
        </authorList>
    </citation>
    <scope>NUCLEOTIDE SEQUENCE [LARGE SCALE GENOMIC DNA]</scope>
    <source>
        <strain evidence="2 3">CGMCC 4.6945</strain>
    </source>
</reference>
<organism evidence="2 3">
    <name type="scientific">Cellulomonas marina</name>
    <dbReference type="NCBI Taxonomy" id="988821"/>
    <lineage>
        <taxon>Bacteria</taxon>
        <taxon>Bacillati</taxon>
        <taxon>Actinomycetota</taxon>
        <taxon>Actinomycetes</taxon>
        <taxon>Micrococcales</taxon>
        <taxon>Cellulomonadaceae</taxon>
        <taxon>Cellulomonas</taxon>
    </lineage>
</organism>
<keyword evidence="1" id="KW-1133">Transmembrane helix</keyword>
<keyword evidence="1" id="KW-0472">Membrane</keyword>
<sequence>MLAQATAGPDWFDWLTLVVTVLAAVVPAWLAIALWRSDRRAGIRERRSAAIREFTHLLATGDPVLVRFRDMSHFAAAMGPGSAALLDMIWRFIEWDHDDIRSLEVHPRRRGIESPPPTVEPRIDLSVDVNDAISRWNQDPQYRADLTEVYLANGHVFPAEEDNRIISPATRRAAEREVLKDARAYREWLAGTRLSPRRVRLRRLFGWLRFWAGAPAEPLNPLATKDFLEEDDLADDAWLRARTTAPLAVDDEE</sequence>
<dbReference type="Proteomes" id="UP000199012">
    <property type="component" value="Unassembled WGS sequence"/>
</dbReference>
<dbReference type="RefSeq" id="WP_090035261.1">
    <property type="nucleotide sequence ID" value="NZ_BONM01000014.1"/>
</dbReference>
<gene>
    <name evidence="2" type="ORF">SAMN05421867_1253</name>
</gene>
<protein>
    <submittedName>
        <fullName evidence="2">Uncharacterized protein</fullName>
    </submittedName>
</protein>
<feature type="transmembrane region" description="Helical" evidence="1">
    <location>
        <begin position="14"/>
        <end position="35"/>
    </location>
</feature>
<keyword evidence="1" id="KW-0812">Transmembrane</keyword>
<keyword evidence="3" id="KW-1185">Reference proteome</keyword>
<evidence type="ECO:0000313" key="3">
    <source>
        <dbReference type="Proteomes" id="UP000199012"/>
    </source>
</evidence>
<accession>A0A1I1AVZ7</accession>